<dbReference type="GO" id="GO:0016020">
    <property type="term" value="C:membrane"/>
    <property type="evidence" value="ECO:0007669"/>
    <property type="project" value="InterPro"/>
</dbReference>
<dbReference type="InterPro" id="IPR012693">
    <property type="entry name" value="ABC_transpr_PhnC"/>
</dbReference>
<evidence type="ECO:0000256" key="6">
    <source>
        <dbReference type="ARBA" id="ARBA00023136"/>
    </source>
</evidence>
<evidence type="ECO:0000313" key="8">
    <source>
        <dbReference type="EMBL" id="ABM58699.1"/>
    </source>
</evidence>
<evidence type="ECO:0000256" key="2">
    <source>
        <dbReference type="ARBA" id="ARBA00022475"/>
    </source>
</evidence>
<keyword evidence="5" id="KW-1278">Translocase</keyword>
<dbReference type="InterPro" id="IPR003593">
    <property type="entry name" value="AAA+_ATPase"/>
</dbReference>
<dbReference type="GO" id="GO:0005524">
    <property type="term" value="F:ATP binding"/>
    <property type="evidence" value="ECO:0007669"/>
    <property type="project" value="UniProtKB-KW"/>
</dbReference>
<dbReference type="KEGG" id="vei:Veis_2964"/>
<keyword evidence="1" id="KW-0813">Transport</keyword>
<gene>
    <name evidence="8" type="ordered locus">Veis_2964</name>
</gene>
<keyword evidence="9" id="KW-1185">Reference proteome</keyword>
<keyword evidence="3" id="KW-0547">Nucleotide-binding</keyword>
<dbReference type="NCBIfam" id="TIGR02315">
    <property type="entry name" value="ABC_phnC"/>
    <property type="match status" value="1"/>
</dbReference>
<dbReference type="Gene3D" id="3.40.50.300">
    <property type="entry name" value="P-loop containing nucleotide triphosphate hydrolases"/>
    <property type="match status" value="1"/>
</dbReference>
<evidence type="ECO:0000259" key="7">
    <source>
        <dbReference type="PROSITE" id="PS50893"/>
    </source>
</evidence>
<dbReference type="SUPFAM" id="SSF52540">
    <property type="entry name" value="P-loop containing nucleoside triphosphate hydrolases"/>
    <property type="match status" value="1"/>
</dbReference>
<evidence type="ECO:0000313" key="9">
    <source>
        <dbReference type="Proteomes" id="UP000000374"/>
    </source>
</evidence>
<keyword evidence="2" id="KW-1003">Cell membrane</keyword>
<dbReference type="eggNOG" id="COG3638">
    <property type="taxonomic scope" value="Bacteria"/>
</dbReference>
<dbReference type="EMBL" id="CP000542">
    <property type="protein sequence ID" value="ABM58699.1"/>
    <property type="molecule type" value="Genomic_DNA"/>
</dbReference>
<evidence type="ECO:0000256" key="1">
    <source>
        <dbReference type="ARBA" id="ARBA00022448"/>
    </source>
</evidence>
<keyword evidence="4" id="KW-0067">ATP-binding</keyword>
<dbReference type="InterPro" id="IPR017871">
    <property type="entry name" value="ABC_transporter-like_CS"/>
</dbReference>
<dbReference type="GO" id="GO:0016887">
    <property type="term" value="F:ATP hydrolysis activity"/>
    <property type="evidence" value="ECO:0007669"/>
    <property type="project" value="InterPro"/>
</dbReference>
<accession>A1WM42</accession>
<dbReference type="InterPro" id="IPR050086">
    <property type="entry name" value="MetN_ABC_transporter-like"/>
</dbReference>
<dbReference type="GeneID" id="76461441"/>
<dbReference type="Pfam" id="PF00005">
    <property type="entry name" value="ABC_tran"/>
    <property type="match status" value="1"/>
</dbReference>
<dbReference type="PROSITE" id="PS50893">
    <property type="entry name" value="ABC_TRANSPORTER_2"/>
    <property type="match status" value="1"/>
</dbReference>
<dbReference type="CDD" id="cd03256">
    <property type="entry name" value="ABC_PhnC_transporter"/>
    <property type="match status" value="1"/>
</dbReference>
<dbReference type="Proteomes" id="UP000000374">
    <property type="component" value="Chromosome"/>
</dbReference>
<feature type="domain" description="ABC transporter" evidence="7">
    <location>
        <begin position="5"/>
        <end position="254"/>
    </location>
</feature>
<name>A1WM42_VEREI</name>
<dbReference type="GO" id="GO:0015416">
    <property type="term" value="F:ABC-type phosphonate transporter activity"/>
    <property type="evidence" value="ECO:0007669"/>
    <property type="project" value="InterPro"/>
</dbReference>
<dbReference type="SMART" id="SM00382">
    <property type="entry name" value="AAA"/>
    <property type="match status" value="1"/>
</dbReference>
<evidence type="ECO:0000256" key="3">
    <source>
        <dbReference type="ARBA" id="ARBA00022741"/>
    </source>
</evidence>
<dbReference type="HOGENOM" id="CLU_000604_1_22_4"/>
<evidence type="ECO:0000256" key="5">
    <source>
        <dbReference type="ARBA" id="ARBA00022967"/>
    </source>
</evidence>
<dbReference type="OrthoDB" id="9802264at2"/>
<dbReference type="InterPro" id="IPR027417">
    <property type="entry name" value="P-loop_NTPase"/>
</dbReference>
<evidence type="ECO:0000256" key="4">
    <source>
        <dbReference type="ARBA" id="ARBA00022840"/>
    </source>
</evidence>
<proteinExistence type="predicted"/>
<sequence length="296" mass="31709">MSTALHIRQLNKHFANGKQALRDIDLSVQHGEMVALIGASGSGKSTLLRHVAGLVVADAHSPSLIEVDGCCVQQGGSIHRDIRKVRSQVGFVFQQFNLVDRLPVLMNVLVGLLHRMPSWRGWLRLFRPQERALALEALARVGIADCHAQRASTLSGGQQQRAAIARTLVQGAKVVLADEPIASLDPESARKVMEILARINREDGCTVIVSLHQVDLAIKYCPRVVALHHGQVVYDGPSAALTPALLRSLYGVQADEILADAAPAAVPAPMSPLSPPLPPSPITPLPQFAPAMARAA</sequence>
<organism evidence="8 9">
    <name type="scientific">Verminephrobacter eiseniae (strain EF01-2)</name>
    <dbReference type="NCBI Taxonomy" id="391735"/>
    <lineage>
        <taxon>Bacteria</taxon>
        <taxon>Pseudomonadati</taxon>
        <taxon>Pseudomonadota</taxon>
        <taxon>Betaproteobacteria</taxon>
        <taxon>Burkholderiales</taxon>
        <taxon>Comamonadaceae</taxon>
        <taxon>Verminephrobacter</taxon>
    </lineage>
</organism>
<protein>
    <submittedName>
        <fullName evidence="8">Phosphonate ABC transporter, ATPase subunit</fullName>
    </submittedName>
</protein>
<dbReference type="STRING" id="391735.Veis_2964"/>
<dbReference type="PANTHER" id="PTHR43166">
    <property type="entry name" value="AMINO ACID IMPORT ATP-BINDING PROTEIN"/>
    <property type="match status" value="1"/>
</dbReference>
<dbReference type="PANTHER" id="PTHR43166:SF6">
    <property type="entry name" value="PHOSPHONATES IMPORT ATP-BINDING PROTEIN PHNC"/>
    <property type="match status" value="1"/>
</dbReference>
<dbReference type="RefSeq" id="WP_011810695.1">
    <property type="nucleotide sequence ID" value="NC_008786.1"/>
</dbReference>
<dbReference type="PROSITE" id="PS00211">
    <property type="entry name" value="ABC_TRANSPORTER_1"/>
    <property type="match status" value="1"/>
</dbReference>
<reference evidence="9" key="1">
    <citation type="submission" date="2006-12" db="EMBL/GenBank/DDBJ databases">
        <title>Complete sequence of chromosome 1 of Verminephrobacter eiseniae EF01-2.</title>
        <authorList>
            <person name="Copeland A."/>
            <person name="Lucas S."/>
            <person name="Lapidus A."/>
            <person name="Barry K."/>
            <person name="Detter J.C."/>
            <person name="Glavina del Rio T."/>
            <person name="Dalin E."/>
            <person name="Tice H."/>
            <person name="Pitluck S."/>
            <person name="Chertkov O."/>
            <person name="Brettin T."/>
            <person name="Bruce D."/>
            <person name="Han C."/>
            <person name="Tapia R."/>
            <person name="Gilna P."/>
            <person name="Schmutz J."/>
            <person name="Larimer F."/>
            <person name="Land M."/>
            <person name="Hauser L."/>
            <person name="Kyrpides N."/>
            <person name="Kim E."/>
            <person name="Stahl D."/>
            <person name="Richardson P."/>
        </authorList>
    </citation>
    <scope>NUCLEOTIDE SEQUENCE [LARGE SCALE GENOMIC DNA]</scope>
    <source>
        <strain evidence="9">EF01-2</strain>
    </source>
</reference>
<dbReference type="InterPro" id="IPR003439">
    <property type="entry name" value="ABC_transporter-like_ATP-bd"/>
</dbReference>
<keyword evidence="6" id="KW-0472">Membrane</keyword>
<dbReference type="AlphaFoldDB" id="A1WM42"/>